<dbReference type="Proteomes" id="UP000051697">
    <property type="component" value="Unassembled WGS sequence"/>
</dbReference>
<dbReference type="Pfam" id="PF15980">
    <property type="entry name" value="ComGF"/>
    <property type="match status" value="1"/>
</dbReference>
<dbReference type="STRING" id="1423778.FC70_GL000474"/>
<sequence>MALLVTAMIGILMQFTLHLYMHVDQQPYDDYAQWYIFIQELESKDNQFELADGGNDNAINLYSRVRTKQYTIEQNAYKPKVYMYGTETGAGYLPLLQHVKKYSVIHQNGNPRVTFKVEFLSGEKHEAVVTFPIYVKSGD</sequence>
<dbReference type="PATRIC" id="fig|1423778.4.peg.493"/>
<comment type="caution">
    <text evidence="1">The sequence shown here is derived from an EMBL/GenBank/DDBJ whole genome shotgun (WGS) entry which is preliminary data.</text>
</comment>
<proteinExistence type="predicted"/>
<gene>
    <name evidence="1" type="ORF">FC70_GL000474</name>
</gene>
<evidence type="ECO:0008006" key="3">
    <source>
        <dbReference type="Google" id="ProtNLM"/>
    </source>
</evidence>
<dbReference type="AlphaFoldDB" id="A0A0R1RLC2"/>
<keyword evidence="2" id="KW-1185">Reference proteome</keyword>
<protein>
    <recommendedName>
        <fullName evidence="3">Competence protein ComGF</fullName>
    </recommendedName>
</protein>
<evidence type="ECO:0000313" key="2">
    <source>
        <dbReference type="Proteomes" id="UP000051697"/>
    </source>
</evidence>
<dbReference type="EMBL" id="AZFE01000003">
    <property type="protein sequence ID" value="KRL58000.1"/>
    <property type="molecule type" value="Genomic_DNA"/>
</dbReference>
<dbReference type="InterPro" id="IPR016977">
    <property type="entry name" value="ComGF"/>
</dbReference>
<organism evidence="1 2">
    <name type="scientific">Paucilactobacillus oligofermentans DSM 15707 = LMG 22743</name>
    <dbReference type="NCBI Taxonomy" id="1423778"/>
    <lineage>
        <taxon>Bacteria</taxon>
        <taxon>Bacillati</taxon>
        <taxon>Bacillota</taxon>
        <taxon>Bacilli</taxon>
        <taxon>Lactobacillales</taxon>
        <taxon>Lactobacillaceae</taxon>
        <taxon>Paucilactobacillus</taxon>
    </lineage>
</organism>
<reference evidence="1 2" key="1">
    <citation type="journal article" date="2015" name="Genome Announc.">
        <title>Expanding the biotechnology potential of lactobacilli through comparative genomics of 213 strains and associated genera.</title>
        <authorList>
            <person name="Sun Z."/>
            <person name="Harris H.M."/>
            <person name="McCann A."/>
            <person name="Guo C."/>
            <person name="Argimon S."/>
            <person name="Zhang W."/>
            <person name="Yang X."/>
            <person name="Jeffery I.B."/>
            <person name="Cooney J.C."/>
            <person name="Kagawa T.F."/>
            <person name="Liu W."/>
            <person name="Song Y."/>
            <person name="Salvetti E."/>
            <person name="Wrobel A."/>
            <person name="Rasinkangas P."/>
            <person name="Parkhill J."/>
            <person name="Rea M.C."/>
            <person name="O'Sullivan O."/>
            <person name="Ritari J."/>
            <person name="Douillard F.P."/>
            <person name="Paul Ross R."/>
            <person name="Yang R."/>
            <person name="Briner A.E."/>
            <person name="Felis G.E."/>
            <person name="de Vos W.M."/>
            <person name="Barrangou R."/>
            <person name="Klaenhammer T.R."/>
            <person name="Caufield P.W."/>
            <person name="Cui Y."/>
            <person name="Zhang H."/>
            <person name="O'Toole P.W."/>
        </authorList>
    </citation>
    <scope>NUCLEOTIDE SEQUENCE [LARGE SCALE GENOMIC DNA]</scope>
    <source>
        <strain evidence="1 2">DSM 15707</strain>
    </source>
</reference>
<evidence type="ECO:0000313" key="1">
    <source>
        <dbReference type="EMBL" id="KRL58000.1"/>
    </source>
</evidence>
<name>A0A0R1RLC2_9LACO</name>
<accession>A0A0R1RLC2</accession>